<reference evidence="10" key="2">
    <citation type="journal article" date="2023" name="Science">
        <title>Genomic signatures of disease resistance in endangered staghorn corals.</title>
        <authorList>
            <person name="Vollmer S.V."/>
            <person name="Selwyn J.D."/>
            <person name="Despard B.A."/>
            <person name="Roesel C.L."/>
        </authorList>
    </citation>
    <scope>NUCLEOTIDE SEQUENCE</scope>
    <source>
        <strain evidence="10">K2</strain>
    </source>
</reference>
<dbReference type="SUPFAM" id="SSF57716">
    <property type="entry name" value="Glucocorticoid receptor-like (DNA-binding domain)"/>
    <property type="match status" value="1"/>
</dbReference>
<accession>A0AAD9PTN7</accession>
<dbReference type="Proteomes" id="UP001249851">
    <property type="component" value="Unassembled WGS sequence"/>
</dbReference>
<reference evidence="10" key="1">
    <citation type="journal article" date="2023" name="G3 (Bethesda)">
        <title>Whole genome assembly and annotation of the endangered Caribbean coral Acropora cervicornis.</title>
        <authorList>
            <person name="Selwyn J.D."/>
            <person name="Vollmer S.V."/>
        </authorList>
    </citation>
    <scope>NUCLEOTIDE SEQUENCE</scope>
    <source>
        <strain evidence="10">K2</strain>
    </source>
</reference>
<keyword evidence="7" id="KW-0175">Coiled coil</keyword>
<evidence type="ECO:0000256" key="4">
    <source>
        <dbReference type="ARBA" id="ARBA00022833"/>
    </source>
</evidence>
<comment type="caution">
    <text evidence="10">The sequence shown here is derived from an EMBL/GenBank/DDBJ whole genome shotgun (WGS) entry which is preliminary data.</text>
</comment>
<feature type="domain" description="THAP-type" evidence="9">
    <location>
        <begin position="1"/>
        <end position="87"/>
    </location>
</feature>
<dbReference type="InterPro" id="IPR027806">
    <property type="entry name" value="HARBI1_dom"/>
</dbReference>
<evidence type="ECO:0000256" key="2">
    <source>
        <dbReference type="ARBA" id="ARBA00022723"/>
    </source>
</evidence>
<dbReference type="InterPro" id="IPR038441">
    <property type="entry name" value="THAP_Znf_sf"/>
</dbReference>
<dbReference type="SMART" id="SM00980">
    <property type="entry name" value="THAP"/>
    <property type="match status" value="1"/>
</dbReference>
<dbReference type="GO" id="GO:0003677">
    <property type="term" value="F:DNA binding"/>
    <property type="evidence" value="ECO:0007669"/>
    <property type="project" value="UniProtKB-UniRule"/>
</dbReference>
<evidence type="ECO:0000313" key="11">
    <source>
        <dbReference type="Proteomes" id="UP001249851"/>
    </source>
</evidence>
<keyword evidence="11" id="KW-1185">Reference proteome</keyword>
<dbReference type="EMBL" id="JARQWQ010000136">
    <property type="protein sequence ID" value="KAK2548873.1"/>
    <property type="molecule type" value="Genomic_DNA"/>
</dbReference>
<protein>
    <recommendedName>
        <fullName evidence="9">THAP-type domain-containing protein</fullName>
    </recommendedName>
</protein>
<evidence type="ECO:0000313" key="10">
    <source>
        <dbReference type="EMBL" id="KAK2548873.1"/>
    </source>
</evidence>
<keyword evidence="5 6" id="KW-0238">DNA-binding</keyword>
<name>A0AAD9PTN7_ACRCE</name>
<evidence type="ECO:0000256" key="8">
    <source>
        <dbReference type="SAM" id="MobiDB-lite"/>
    </source>
</evidence>
<dbReference type="PROSITE" id="PS50950">
    <property type="entry name" value="ZF_THAP"/>
    <property type="match status" value="1"/>
</dbReference>
<dbReference type="PANTHER" id="PTHR23080">
    <property type="entry name" value="THAP DOMAIN PROTEIN"/>
    <property type="match status" value="1"/>
</dbReference>
<keyword evidence="3 6" id="KW-0863">Zinc-finger</keyword>
<feature type="region of interest" description="Disordered" evidence="8">
    <location>
        <begin position="92"/>
        <end position="119"/>
    </location>
</feature>
<keyword evidence="4" id="KW-0862">Zinc</keyword>
<dbReference type="Gene3D" id="6.20.210.20">
    <property type="entry name" value="THAP domain"/>
    <property type="match status" value="1"/>
</dbReference>
<dbReference type="InterPro" id="IPR006612">
    <property type="entry name" value="THAP_Znf"/>
</dbReference>
<comment type="cofactor">
    <cofactor evidence="1">
        <name>a divalent metal cation</name>
        <dbReference type="ChEBI" id="CHEBI:60240"/>
    </cofactor>
</comment>
<feature type="compositionally biased region" description="Basic residues" evidence="8">
    <location>
        <begin position="93"/>
        <end position="112"/>
    </location>
</feature>
<dbReference type="GO" id="GO:0008270">
    <property type="term" value="F:zinc ion binding"/>
    <property type="evidence" value="ECO:0007669"/>
    <property type="project" value="UniProtKB-KW"/>
</dbReference>
<evidence type="ECO:0000256" key="3">
    <source>
        <dbReference type="ARBA" id="ARBA00022771"/>
    </source>
</evidence>
<dbReference type="Pfam" id="PF13359">
    <property type="entry name" value="DDE_Tnp_4"/>
    <property type="match status" value="1"/>
</dbReference>
<dbReference type="PANTHER" id="PTHR23080:SF133">
    <property type="entry name" value="SI:CH211-262I1.5-RELATED"/>
    <property type="match status" value="1"/>
</dbReference>
<feature type="coiled-coil region" evidence="7">
    <location>
        <begin position="163"/>
        <end position="204"/>
    </location>
</feature>
<organism evidence="10 11">
    <name type="scientific">Acropora cervicornis</name>
    <name type="common">Staghorn coral</name>
    <dbReference type="NCBI Taxonomy" id="6130"/>
    <lineage>
        <taxon>Eukaryota</taxon>
        <taxon>Metazoa</taxon>
        <taxon>Cnidaria</taxon>
        <taxon>Anthozoa</taxon>
        <taxon>Hexacorallia</taxon>
        <taxon>Scleractinia</taxon>
        <taxon>Astrocoeniina</taxon>
        <taxon>Acroporidae</taxon>
        <taxon>Acropora</taxon>
    </lineage>
</organism>
<dbReference type="Pfam" id="PF05485">
    <property type="entry name" value="THAP"/>
    <property type="match status" value="1"/>
</dbReference>
<evidence type="ECO:0000259" key="9">
    <source>
        <dbReference type="PROSITE" id="PS50950"/>
    </source>
</evidence>
<evidence type="ECO:0000256" key="7">
    <source>
        <dbReference type="SAM" id="Coils"/>
    </source>
</evidence>
<sequence>MVTSCCVPECNQKGKKTSTGEKVSFFEFPRTPLRKTQWIHAIRREEGKQFKIVDGTKVCLLHFRREDIRKSFNGRAYVVAGGIPSRFAWSVHSPRKRKAPPKRHPLPPKKKLFTTTSTSSQAELVSETDAMVESVTQLTSTASNSKSNRNTDLLISNRDTDLEFNVQKKIEDMEQELLKLRQENTGLKKKLDELEKQHEVISARLFCLERFTSDADSNFYTGLPNYTTFLGLFNFLDPDEDGENIRSDAQMSAEDVVRTQQIASLRIHVERAINKIKNFRIWNGVVPLSLFSVVNQMWTFCAFLSNTQDPLISSIT</sequence>
<evidence type="ECO:0000256" key="5">
    <source>
        <dbReference type="ARBA" id="ARBA00023125"/>
    </source>
</evidence>
<keyword evidence="2" id="KW-0479">Metal-binding</keyword>
<dbReference type="AlphaFoldDB" id="A0AAD9PTN7"/>
<proteinExistence type="predicted"/>
<gene>
    <name evidence="10" type="ORF">P5673_030791</name>
</gene>
<evidence type="ECO:0000256" key="1">
    <source>
        <dbReference type="ARBA" id="ARBA00001968"/>
    </source>
</evidence>
<evidence type="ECO:0000256" key="6">
    <source>
        <dbReference type="PROSITE-ProRule" id="PRU00309"/>
    </source>
</evidence>
<dbReference type="CDD" id="cd14686">
    <property type="entry name" value="bZIP"/>
    <property type="match status" value="1"/>
</dbReference>